<dbReference type="AlphaFoldDB" id="A0A1M6LX41"/>
<dbReference type="STRING" id="1121955.SAMN02745146_0086"/>
<accession>A0A1M6LX41</accession>
<name>A0A1M6LX41_9BACT</name>
<evidence type="ECO:0000313" key="2">
    <source>
        <dbReference type="Proteomes" id="UP000184418"/>
    </source>
</evidence>
<sequence>MLYSFLTSDDLDSAIKEEMLYQLVRDNLGLVGSAEASAVSWMKDYLGQRFDVAAVFPNIGEWTAGSEYGPAQSITIPGEPATVPAGIAFYERPNEIGPGQSYTPQYERNAAGRLTNYAWHAGQCYEALRASLNVEPGTPAAQTYWRPRDPRDPKVMMFCVDITLFRLFQRVSPRKIPDLRTSLYNQAKEWLTMVADGSLTPDLPRPIKVADSSDTIRWGSNAARQHYY</sequence>
<gene>
    <name evidence="1" type="ORF">SAMN02745146_0086</name>
</gene>
<dbReference type="EMBL" id="FQYN01000010">
    <property type="protein sequence ID" value="SHJ75712.1"/>
    <property type="molecule type" value="Genomic_DNA"/>
</dbReference>
<evidence type="ECO:0008006" key="3">
    <source>
        <dbReference type="Google" id="ProtNLM"/>
    </source>
</evidence>
<proteinExistence type="predicted"/>
<reference evidence="1 2" key="1">
    <citation type="submission" date="2016-11" db="EMBL/GenBank/DDBJ databases">
        <authorList>
            <person name="Jaros S."/>
            <person name="Januszkiewicz K."/>
            <person name="Wedrychowicz H."/>
        </authorList>
    </citation>
    <scope>NUCLEOTIDE SEQUENCE [LARGE SCALE GENOMIC DNA]</scope>
    <source>
        <strain evidence="1 2">DSM 21074</strain>
    </source>
</reference>
<dbReference type="OrthoDB" id="881590at2"/>
<evidence type="ECO:0000313" key="1">
    <source>
        <dbReference type="EMBL" id="SHJ75712.1"/>
    </source>
</evidence>
<dbReference type="RefSeq" id="WP_073112270.1">
    <property type="nucleotide sequence ID" value="NZ_FQYN01000010.1"/>
</dbReference>
<organism evidence="1 2">
    <name type="scientific">Hymenobacter daecheongensis DSM 21074</name>
    <dbReference type="NCBI Taxonomy" id="1121955"/>
    <lineage>
        <taxon>Bacteria</taxon>
        <taxon>Pseudomonadati</taxon>
        <taxon>Bacteroidota</taxon>
        <taxon>Cytophagia</taxon>
        <taxon>Cytophagales</taxon>
        <taxon>Hymenobacteraceae</taxon>
        <taxon>Hymenobacter</taxon>
    </lineage>
</organism>
<keyword evidence="2" id="KW-1185">Reference proteome</keyword>
<protein>
    <recommendedName>
        <fullName evidence="3">DUF1320 domain-containing protein</fullName>
    </recommendedName>
</protein>
<dbReference type="Proteomes" id="UP000184418">
    <property type="component" value="Unassembled WGS sequence"/>
</dbReference>